<dbReference type="CTD" id="4509"/>
<evidence type="ECO:0000313" key="2">
    <source>
        <dbReference type="EMBL" id="AST10167.1"/>
    </source>
</evidence>
<reference evidence="2" key="1">
    <citation type="thesis" date="2017" institute="China Agricultural University">
        <title>Studies on the comparative mitochondrial genomics and phylogeny of Heteroptera (Insecta: Hemiptera).</title>
        <authorList>
            <person name="Jiang P."/>
        </authorList>
    </citation>
    <scope>NUCLEOTIDE SEQUENCE</scope>
</reference>
<dbReference type="AlphaFoldDB" id="A0A343ISE2"/>
<feature type="transmembrane region" description="Helical" evidence="1">
    <location>
        <begin position="12"/>
        <end position="30"/>
    </location>
</feature>
<keyword evidence="1" id="KW-0812">Transmembrane</keyword>
<sequence length="52" mass="6618">MPQMAPMWWELLFMMFMMSYLLMNMIMFWNNENKINKTLMNKKMNTEINWKF</sequence>
<keyword evidence="2" id="KW-0496">Mitochondrion</keyword>
<evidence type="ECO:0000256" key="1">
    <source>
        <dbReference type="SAM" id="Phobius"/>
    </source>
</evidence>
<gene>
    <name evidence="2" type="primary">ATP8</name>
</gene>
<geneLocation type="mitochondrion" evidence="2"/>
<keyword evidence="1" id="KW-0472">Membrane</keyword>
<protein>
    <submittedName>
        <fullName evidence="2">ATP synthase F0 subunit 8</fullName>
    </submittedName>
</protein>
<proteinExistence type="predicted"/>
<dbReference type="EMBL" id="KX505854">
    <property type="protein sequence ID" value="AST10167.1"/>
    <property type="molecule type" value="Genomic_DNA"/>
</dbReference>
<accession>A0A343ISE2</accession>
<organism evidence="2">
    <name type="scientific">Metatropis longirostris</name>
    <dbReference type="NCBI Taxonomy" id="2021940"/>
    <lineage>
        <taxon>Eukaryota</taxon>
        <taxon>Metazoa</taxon>
        <taxon>Ecdysozoa</taxon>
        <taxon>Arthropoda</taxon>
        <taxon>Hexapoda</taxon>
        <taxon>Insecta</taxon>
        <taxon>Pterygota</taxon>
        <taxon>Neoptera</taxon>
        <taxon>Paraneoptera</taxon>
        <taxon>Hemiptera</taxon>
        <taxon>Heteroptera</taxon>
        <taxon>Panheteroptera</taxon>
        <taxon>Pentatomomorpha</taxon>
        <taxon>Lygaeoidea</taxon>
        <taxon>Berytidae</taxon>
        <taxon>Metatropis</taxon>
    </lineage>
</organism>
<dbReference type="GeneID" id="37277873"/>
<dbReference type="RefSeq" id="YP_009472937.1">
    <property type="nucleotide sequence ID" value="NC_037373.1"/>
</dbReference>
<keyword evidence="1" id="KW-1133">Transmembrane helix</keyword>
<name>A0A343ISE2_9HEMI</name>